<dbReference type="RefSeq" id="WP_377581491.1">
    <property type="nucleotide sequence ID" value="NZ_JBHTKA010000007.1"/>
</dbReference>
<reference evidence="2" key="1">
    <citation type="journal article" date="2019" name="Int. J. Syst. Evol. Microbiol.">
        <title>The Global Catalogue of Microorganisms (GCM) 10K type strain sequencing project: providing services to taxonomists for standard genome sequencing and annotation.</title>
        <authorList>
            <consortium name="The Broad Institute Genomics Platform"/>
            <consortium name="The Broad Institute Genome Sequencing Center for Infectious Disease"/>
            <person name="Wu L."/>
            <person name="Ma J."/>
        </authorList>
    </citation>
    <scope>NUCLEOTIDE SEQUENCE [LARGE SCALE GENOMIC DNA]</scope>
    <source>
        <strain evidence="2">CCUG 58938</strain>
    </source>
</reference>
<evidence type="ECO:0000313" key="2">
    <source>
        <dbReference type="Proteomes" id="UP001597112"/>
    </source>
</evidence>
<name>A0ABW3K8L2_9BACT</name>
<gene>
    <name evidence="1" type="ORF">ACFQ21_19560</name>
</gene>
<keyword evidence="2" id="KW-1185">Reference proteome</keyword>
<evidence type="ECO:0000313" key="1">
    <source>
        <dbReference type="EMBL" id="MFD1001536.1"/>
    </source>
</evidence>
<proteinExistence type="predicted"/>
<accession>A0ABW3K8L2</accession>
<dbReference type="InterPro" id="IPR023393">
    <property type="entry name" value="START-like_dom_sf"/>
</dbReference>
<organism evidence="1 2">
    <name type="scientific">Ohtaekwangia kribbensis</name>
    <dbReference type="NCBI Taxonomy" id="688913"/>
    <lineage>
        <taxon>Bacteria</taxon>
        <taxon>Pseudomonadati</taxon>
        <taxon>Bacteroidota</taxon>
        <taxon>Cytophagia</taxon>
        <taxon>Cytophagales</taxon>
        <taxon>Fulvivirgaceae</taxon>
        <taxon>Ohtaekwangia</taxon>
    </lineage>
</organism>
<comment type="caution">
    <text evidence="1">The sequence shown here is derived from an EMBL/GenBank/DDBJ whole genome shotgun (WGS) entry which is preliminary data.</text>
</comment>
<dbReference type="SUPFAM" id="SSF55961">
    <property type="entry name" value="Bet v1-like"/>
    <property type="match status" value="1"/>
</dbReference>
<dbReference type="Gene3D" id="3.30.530.20">
    <property type="match status" value="1"/>
</dbReference>
<sequence length="148" mass="17006">MKENNLSISLTVNVSAQEAFQSINSVSKWWTENIEGSSQKLNDEFTVRFDDVHVSTQKLVEVIPGKKVVWLVTDSRLNFVEDQEEWTDTKISFEIYSHPDKTEIQFTHIGLVPAIDCYRDCSNAWSHYIRGSLLNLIKTGKGTPEKRK</sequence>
<dbReference type="EMBL" id="JBHTKA010000007">
    <property type="protein sequence ID" value="MFD1001536.1"/>
    <property type="molecule type" value="Genomic_DNA"/>
</dbReference>
<dbReference type="Proteomes" id="UP001597112">
    <property type="component" value="Unassembled WGS sequence"/>
</dbReference>
<protein>
    <submittedName>
        <fullName evidence="1">SRPBCC domain-containing protein</fullName>
    </submittedName>
</protein>